<dbReference type="PROSITE" id="PS51671">
    <property type="entry name" value="ACT"/>
    <property type="match status" value="1"/>
</dbReference>
<dbReference type="PROSITE" id="PS01042">
    <property type="entry name" value="HOMOSER_DHGENASE"/>
    <property type="match status" value="1"/>
</dbReference>
<dbReference type="UniPathway" id="UPA00051">
    <property type="reaction ID" value="UER00465"/>
</dbReference>
<dbReference type="eggNOG" id="COG0460">
    <property type="taxonomic scope" value="Bacteria"/>
</dbReference>
<gene>
    <name evidence="21" type="ORF">ANACAC_01095</name>
</gene>
<dbReference type="PIRSF" id="PIRSF000098">
    <property type="entry name" value="Homoser_dehydrog"/>
    <property type="match status" value="1"/>
</dbReference>
<comment type="catalytic activity">
    <reaction evidence="15">
        <text>L-homoserine + NADP(+) = L-aspartate 4-semialdehyde + NADPH + H(+)</text>
        <dbReference type="Rhea" id="RHEA:15761"/>
        <dbReference type="ChEBI" id="CHEBI:15378"/>
        <dbReference type="ChEBI" id="CHEBI:57476"/>
        <dbReference type="ChEBI" id="CHEBI:57783"/>
        <dbReference type="ChEBI" id="CHEBI:58349"/>
        <dbReference type="ChEBI" id="CHEBI:537519"/>
        <dbReference type="EC" id="1.1.1.3"/>
    </reaction>
    <physiologicalReaction direction="right-to-left" evidence="15">
        <dbReference type="Rhea" id="RHEA:15763"/>
    </physiologicalReaction>
</comment>
<keyword evidence="10 17" id="KW-0521">NADP</keyword>
<evidence type="ECO:0000256" key="8">
    <source>
        <dbReference type="ARBA" id="ARBA00022697"/>
    </source>
</evidence>
<comment type="similarity">
    <text evidence="4 19">Belongs to the homoserine dehydrogenase family.</text>
</comment>
<evidence type="ECO:0000256" key="11">
    <source>
        <dbReference type="ARBA" id="ARBA00023002"/>
    </source>
</evidence>
<dbReference type="STRING" id="411490.ANACAC_01095"/>
<dbReference type="SUPFAM" id="SSF55021">
    <property type="entry name" value="ACT-like"/>
    <property type="match status" value="1"/>
</dbReference>
<feature type="active site" description="Proton donor" evidence="16">
    <location>
        <position position="217"/>
    </location>
</feature>
<protein>
    <recommendedName>
        <fullName evidence="6 18">Homoserine dehydrogenase</fullName>
        <ecNumber evidence="5 18">1.1.1.3</ecNumber>
    </recommendedName>
</protein>
<reference evidence="21" key="1">
    <citation type="submission" date="2007-11" db="EMBL/GenBank/DDBJ databases">
        <authorList>
            <person name="Fulton L."/>
            <person name="Clifton S."/>
            <person name="Fulton B."/>
            <person name="Xu J."/>
            <person name="Minx P."/>
            <person name="Pepin K.H."/>
            <person name="Johnson M."/>
            <person name="Thiruvilangam P."/>
            <person name="Bhonagiri V."/>
            <person name="Nash W.E."/>
            <person name="Mardis E.R."/>
            <person name="Wilson R.K."/>
        </authorList>
    </citation>
    <scope>NUCLEOTIDE SEQUENCE [LARGE SCALE GENOMIC DNA]</scope>
    <source>
        <strain evidence="21">DSM 14662</strain>
    </source>
</reference>
<name>B0MBS4_ANACD</name>
<reference evidence="21" key="2">
    <citation type="submission" date="2013-11" db="EMBL/GenBank/DDBJ databases">
        <title>Draft genome sequence of Anaerostipes caccae (DSM 14662).</title>
        <authorList>
            <person name="Sudarsanam P."/>
            <person name="Ley R."/>
            <person name="Guruge J."/>
            <person name="Turnbaugh P.J."/>
            <person name="Mahowald M."/>
            <person name="Liep D."/>
            <person name="Gordon J."/>
        </authorList>
    </citation>
    <scope>NUCLEOTIDE SEQUENCE</scope>
    <source>
        <strain evidence="21">DSM 14662</strain>
    </source>
</reference>
<evidence type="ECO:0000256" key="7">
    <source>
        <dbReference type="ARBA" id="ARBA00022605"/>
    </source>
</evidence>
<evidence type="ECO:0000256" key="12">
    <source>
        <dbReference type="ARBA" id="ARBA00023027"/>
    </source>
</evidence>
<keyword evidence="7 18" id="KW-0028">Amino-acid biosynthesis</keyword>
<evidence type="ECO:0000256" key="1">
    <source>
        <dbReference type="ARBA" id="ARBA00001920"/>
    </source>
</evidence>
<evidence type="ECO:0000313" key="21">
    <source>
        <dbReference type="EMBL" id="EDR98508.1"/>
    </source>
</evidence>
<dbReference type="GO" id="GO:0009086">
    <property type="term" value="P:methionine biosynthetic process"/>
    <property type="evidence" value="ECO:0007669"/>
    <property type="project" value="UniProtKB-KW"/>
</dbReference>
<evidence type="ECO:0000256" key="3">
    <source>
        <dbReference type="ARBA" id="ARBA00005062"/>
    </source>
</evidence>
<evidence type="ECO:0000313" key="22">
    <source>
        <dbReference type="Proteomes" id="UP000004935"/>
    </source>
</evidence>
<keyword evidence="12" id="KW-0520">NAD</keyword>
<feature type="binding site" evidence="17">
    <location>
        <position position="117"/>
    </location>
    <ligand>
        <name>NADPH</name>
        <dbReference type="ChEBI" id="CHEBI:57783"/>
    </ligand>
</feature>
<organism evidence="21 22">
    <name type="scientific">Anaerostipes caccae (strain DSM 14662 / CCUG 47493 / JCM 13470 / NCIMB 13811 / L1-92)</name>
    <dbReference type="NCBI Taxonomy" id="411490"/>
    <lineage>
        <taxon>Bacteria</taxon>
        <taxon>Bacillati</taxon>
        <taxon>Bacillota</taxon>
        <taxon>Clostridia</taxon>
        <taxon>Lachnospirales</taxon>
        <taxon>Lachnospiraceae</taxon>
        <taxon>Anaerostipes</taxon>
    </lineage>
</organism>
<dbReference type="Pfam" id="PF03447">
    <property type="entry name" value="NAD_binding_3"/>
    <property type="match status" value="1"/>
</dbReference>
<dbReference type="PANTHER" id="PTHR43331">
    <property type="entry name" value="HOMOSERINE DEHYDROGENASE"/>
    <property type="match status" value="1"/>
</dbReference>
<keyword evidence="22" id="KW-1185">Reference proteome</keyword>
<evidence type="ECO:0000256" key="13">
    <source>
        <dbReference type="ARBA" id="ARBA00023053"/>
    </source>
</evidence>
<dbReference type="Gene3D" id="3.30.70.260">
    <property type="match status" value="1"/>
</dbReference>
<evidence type="ECO:0000256" key="18">
    <source>
        <dbReference type="RuleBase" id="RU000579"/>
    </source>
</evidence>
<keyword evidence="8 18" id="KW-0791">Threonine biosynthesis</keyword>
<proteinExistence type="inferred from homology"/>
<dbReference type="InterPro" id="IPR002912">
    <property type="entry name" value="ACT_dom"/>
</dbReference>
<dbReference type="GO" id="GO:0050661">
    <property type="term" value="F:NADP binding"/>
    <property type="evidence" value="ECO:0007669"/>
    <property type="project" value="InterPro"/>
</dbReference>
<dbReference type="CDD" id="cd04881">
    <property type="entry name" value="ACT_HSDH-Hom"/>
    <property type="match status" value="1"/>
</dbReference>
<accession>B0MBS4</accession>
<dbReference type="EC" id="1.1.1.3" evidence="5 18"/>
<dbReference type="InterPro" id="IPR036291">
    <property type="entry name" value="NAD(P)-bd_dom_sf"/>
</dbReference>
<evidence type="ECO:0000256" key="10">
    <source>
        <dbReference type="ARBA" id="ARBA00022857"/>
    </source>
</evidence>
<dbReference type="InterPro" id="IPR019811">
    <property type="entry name" value="HDH_CS"/>
</dbReference>
<dbReference type="InterPro" id="IPR001342">
    <property type="entry name" value="HDH_cat"/>
</dbReference>
<evidence type="ECO:0000256" key="16">
    <source>
        <dbReference type="PIRSR" id="PIRSR000098-1"/>
    </source>
</evidence>
<evidence type="ECO:0000259" key="20">
    <source>
        <dbReference type="PROSITE" id="PS51671"/>
    </source>
</evidence>
<feature type="binding site" evidence="17">
    <location>
        <position position="202"/>
    </location>
    <ligand>
        <name>L-homoserine</name>
        <dbReference type="ChEBI" id="CHEBI:57476"/>
    </ligand>
</feature>
<evidence type="ECO:0000256" key="4">
    <source>
        <dbReference type="ARBA" id="ARBA00006753"/>
    </source>
</evidence>
<dbReference type="PANTHER" id="PTHR43331:SF1">
    <property type="entry name" value="HOMOSERINE DEHYDROGENASE"/>
    <property type="match status" value="1"/>
</dbReference>
<comment type="pathway">
    <text evidence="2 18">Amino-acid biosynthesis; L-threonine biosynthesis; L-threonine from L-aspartate: step 3/5.</text>
</comment>
<evidence type="ECO:0000256" key="14">
    <source>
        <dbReference type="ARBA" id="ARBA00023167"/>
    </source>
</evidence>
<dbReference type="InterPro" id="IPR016204">
    <property type="entry name" value="HDH"/>
</dbReference>
<feature type="domain" description="ACT" evidence="20">
    <location>
        <begin position="362"/>
        <end position="438"/>
    </location>
</feature>
<dbReference type="SUPFAM" id="SSF55347">
    <property type="entry name" value="Glyceraldehyde-3-phosphate dehydrogenase-like, C-terminal domain"/>
    <property type="match status" value="1"/>
</dbReference>
<dbReference type="GO" id="GO:0009088">
    <property type="term" value="P:threonine biosynthetic process"/>
    <property type="evidence" value="ECO:0007669"/>
    <property type="project" value="UniProtKB-UniPathway"/>
</dbReference>
<dbReference type="Pfam" id="PF01842">
    <property type="entry name" value="ACT"/>
    <property type="match status" value="1"/>
</dbReference>
<dbReference type="EMBL" id="ABAX03000010">
    <property type="protein sequence ID" value="EDR98508.1"/>
    <property type="molecule type" value="Genomic_DNA"/>
</dbReference>
<comment type="caution">
    <text evidence="21">The sequence shown here is derived from an EMBL/GenBank/DDBJ whole genome shotgun (WGS) entry which is preliminary data.</text>
</comment>
<dbReference type="GO" id="GO:0004412">
    <property type="term" value="F:homoserine dehydrogenase activity"/>
    <property type="evidence" value="ECO:0007669"/>
    <property type="project" value="UniProtKB-EC"/>
</dbReference>
<dbReference type="Gene3D" id="3.40.50.720">
    <property type="entry name" value="NAD(P)-binding Rossmann-like Domain"/>
    <property type="match status" value="1"/>
</dbReference>
<dbReference type="InterPro" id="IPR045865">
    <property type="entry name" value="ACT-like_dom_sf"/>
</dbReference>
<evidence type="ECO:0000256" key="5">
    <source>
        <dbReference type="ARBA" id="ARBA00013213"/>
    </source>
</evidence>
<evidence type="ECO:0000256" key="2">
    <source>
        <dbReference type="ARBA" id="ARBA00005056"/>
    </source>
</evidence>
<dbReference type="SUPFAM" id="SSF51735">
    <property type="entry name" value="NAD(P)-binding Rossmann-fold domains"/>
    <property type="match status" value="1"/>
</dbReference>
<dbReference type="HOGENOM" id="CLU_009116_1_0_9"/>
<dbReference type="FunFam" id="3.30.360.10:FF:000005">
    <property type="entry name" value="Homoserine dehydrogenase"/>
    <property type="match status" value="1"/>
</dbReference>
<dbReference type="Gene3D" id="3.30.360.10">
    <property type="entry name" value="Dihydrodipicolinate Reductase, domain 2"/>
    <property type="match status" value="1"/>
</dbReference>
<dbReference type="InterPro" id="IPR005106">
    <property type="entry name" value="Asp/hSer_DH_NAD-bd"/>
</dbReference>
<evidence type="ECO:0000256" key="19">
    <source>
        <dbReference type="RuleBase" id="RU004171"/>
    </source>
</evidence>
<keyword evidence="9" id="KW-0479">Metal-binding</keyword>
<sequence length="438" mass="47678">MKNPKERGINMKDLKTLKIGLLRSGTVGTGVYKLVESQKEEMPHKIGANLSVAKILVRDKTKKRDGIDQSLLTDRFEDIIENEDIQIVVEVMGGIEPARTYINAALRAGKHVVTANKDLIAEHGKELLDEASANGCDLLFEAAVAGGIPILRPLKQCLAGNHLSEVMGIVNGTTNFILSKMTQEGMEFSDALMLATELGYAEADPTADIEGYDAGRKVAIMASIAFNSRVTFSDVYTEGITKITSRDIAYAKEMGCTIKLLGVAKNTPEGIEVRVHPMLIPSGHPLAKVDDSFNAVFVHGDAVDDAMFYGRGAGELPTASAIMGDVIDVARNIQFDCCGRISCTCYKDLPIKKINEIESRYFLRLKVEDRAGVLAKIADTLGRYNVSISQVIQKDSREGTAELVVITAKVKEQNFSDALATIAEMQTTKKVSSVIRVY</sequence>
<keyword evidence="14 18" id="KW-0486">Methionine biosynthesis</keyword>
<dbReference type="FunFam" id="3.40.50.720:FF:000062">
    <property type="entry name" value="Homoserine dehydrogenase"/>
    <property type="match status" value="1"/>
</dbReference>
<comment type="pathway">
    <text evidence="3 18">Amino-acid biosynthesis; L-methionine biosynthesis via de novo pathway; L-homoserine from L-aspartate: step 3/3.</text>
</comment>
<keyword evidence="11 18" id="KW-0560">Oxidoreductase</keyword>
<dbReference type="AlphaFoldDB" id="B0MBS4"/>
<dbReference type="UniPathway" id="UPA00050">
    <property type="reaction ID" value="UER00063"/>
</dbReference>
<dbReference type="Pfam" id="PF00742">
    <property type="entry name" value="Homoserine_dh"/>
    <property type="match status" value="1"/>
</dbReference>
<dbReference type="NCBIfam" id="NF004976">
    <property type="entry name" value="PRK06349.1"/>
    <property type="match status" value="1"/>
</dbReference>
<evidence type="ECO:0000256" key="15">
    <source>
        <dbReference type="ARBA" id="ARBA00048841"/>
    </source>
</evidence>
<dbReference type="Proteomes" id="UP000004935">
    <property type="component" value="Unassembled WGS sequence"/>
</dbReference>
<keyword evidence="13" id="KW-0915">Sodium</keyword>
<evidence type="ECO:0000256" key="6">
    <source>
        <dbReference type="ARBA" id="ARBA00013376"/>
    </source>
</evidence>
<dbReference type="GO" id="GO:0046872">
    <property type="term" value="F:metal ion binding"/>
    <property type="evidence" value="ECO:0007669"/>
    <property type="project" value="UniProtKB-KW"/>
</dbReference>
<evidence type="ECO:0000256" key="17">
    <source>
        <dbReference type="PIRSR" id="PIRSR000098-2"/>
    </source>
</evidence>
<evidence type="ECO:0000256" key="9">
    <source>
        <dbReference type="ARBA" id="ARBA00022723"/>
    </source>
</evidence>
<comment type="cofactor">
    <cofactor evidence="1">
        <name>a metal cation</name>
        <dbReference type="ChEBI" id="CHEBI:25213"/>
    </cofactor>
</comment>